<organism evidence="3 4">
    <name type="scientific">Xylaria bambusicola</name>
    <dbReference type="NCBI Taxonomy" id="326684"/>
    <lineage>
        <taxon>Eukaryota</taxon>
        <taxon>Fungi</taxon>
        <taxon>Dikarya</taxon>
        <taxon>Ascomycota</taxon>
        <taxon>Pezizomycotina</taxon>
        <taxon>Sordariomycetes</taxon>
        <taxon>Xylariomycetidae</taxon>
        <taxon>Xylariales</taxon>
        <taxon>Xylariaceae</taxon>
        <taxon>Xylaria</taxon>
    </lineage>
</organism>
<comment type="caution">
    <text evidence="3">The sequence shown here is derived from an EMBL/GenBank/DDBJ whole genome shotgun (WGS) entry which is preliminary data.</text>
</comment>
<dbReference type="EMBL" id="JAWHQM010000248">
    <property type="protein sequence ID" value="KAK5637697.1"/>
    <property type="molecule type" value="Genomic_DNA"/>
</dbReference>
<keyword evidence="2" id="KW-0472">Membrane</keyword>
<evidence type="ECO:0000256" key="1">
    <source>
        <dbReference type="SAM" id="MobiDB-lite"/>
    </source>
</evidence>
<feature type="region of interest" description="Disordered" evidence="1">
    <location>
        <begin position="147"/>
        <end position="169"/>
    </location>
</feature>
<reference evidence="3 4" key="1">
    <citation type="submission" date="2023-10" db="EMBL/GenBank/DDBJ databases">
        <title>Draft genome sequence of Xylaria bambusicola isolate GMP-LS, the root and basal stem rot pathogen of sugarcane in Indonesia.</title>
        <authorList>
            <person name="Selvaraj P."/>
            <person name="Muralishankar V."/>
            <person name="Muruganantham S."/>
            <person name="Sp S."/>
            <person name="Haryani S."/>
            <person name="Lau K.J.X."/>
            <person name="Naqvi N.I."/>
        </authorList>
    </citation>
    <scope>NUCLEOTIDE SEQUENCE [LARGE SCALE GENOMIC DNA]</scope>
    <source>
        <strain evidence="3">GMP-LS</strain>
    </source>
</reference>
<protein>
    <submittedName>
        <fullName evidence="3">Uncharacterized protein</fullName>
    </submittedName>
</protein>
<evidence type="ECO:0000313" key="3">
    <source>
        <dbReference type="EMBL" id="KAK5637697.1"/>
    </source>
</evidence>
<feature type="compositionally biased region" description="Basic and acidic residues" evidence="1">
    <location>
        <begin position="159"/>
        <end position="169"/>
    </location>
</feature>
<name>A0AAN7ZBL3_9PEZI</name>
<dbReference type="AlphaFoldDB" id="A0AAN7ZBL3"/>
<feature type="transmembrane region" description="Helical" evidence="2">
    <location>
        <begin position="98"/>
        <end position="122"/>
    </location>
</feature>
<keyword evidence="4" id="KW-1185">Reference proteome</keyword>
<accession>A0AAN7ZBL3</accession>
<sequence length="169" mass="19207">MSSLYEDLTFLPLTGYHRSQRYHLPRWPPHYLDIPTDTNTSTSQLTKHIAFDYVSGRTAADRLYVKRAMRRSNANTLDIATTVSSPDTNMSNTQKSPAWIAGPVIGAVVGLTILLLASWFLFRLIRKRRRPKGHELNGEPALILELEHKKKPQELNAQEQDRSPVELAT</sequence>
<evidence type="ECO:0000313" key="4">
    <source>
        <dbReference type="Proteomes" id="UP001305414"/>
    </source>
</evidence>
<gene>
    <name evidence="3" type="ORF">RRF57_013412</name>
</gene>
<keyword evidence="2" id="KW-1133">Transmembrane helix</keyword>
<proteinExistence type="predicted"/>
<evidence type="ECO:0000256" key="2">
    <source>
        <dbReference type="SAM" id="Phobius"/>
    </source>
</evidence>
<keyword evidence="2" id="KW-0812">Transmembrane</keyword>
<dbReference type="Proteomes" id="UP001305414">
    <property type="component" value="Unassembled WGS sequence"/>
</dbReference>